<keyword evidence="3" id="KW-0547">Nucleotide-binding</keyword>
<dbReference type="InterPro" id="IPR017871">
    <property type="entry name" value="ABC_transporter-like_CS"/>
</dbReference>
<evidence type="ECO:0000313" key="6">
    <source>
        <dbReference type="EMBL" id="GAA1227301.1"/>
    </source>
</evidence>
<keyword evidence="2" id="KW-0813">Transport</keyword>
<dbReference type="PROSITE" id="PS00211">
    <property type="entry name" value="ABC_TRANSPORTER_1"/>
    <property type="match status" value="1"/>
</dbReference>
<organism evidence="6 7">
    <name type="scientific">Prauserella halophila</name>
    <dbReference type="NCBI Taxonomy" id="185641"/>
    <lineage>
        <taxon>Bacteria</taxon>
        <taxon>Bacillati</taxon>
        <taxon>Actinomycetota</taxon>
        <taxon>Actinomycetes</taxon>
        <taxon>Pseudonocardiales</taxon>
        <taxon>Pseudonocardiaceae</taxon>
        <taxon>Prauserella</taxon>
    </lineage>
</organism>
<evidence type="ECO:0000259" key="5">
    <source>
        <dbReference type="PROSITE" id="PS50893"/>
    </source>
</evidence>
<evidence type="ECO:0000256" key="1">
    <source>
        <dbReference type="ARBA" id="ARBA00005417"/>
    </source>
</evidence>
<keyword evidence="4 6" id="KW-0067">ATP-binding</keyword>
<name>A0ABN1W0C6_9PSEU</name>
<dbReference type="SMART" id="SM00382">
    <property type="entry name" value="AAA"/>
    <property type="match status" value="1"/>
</dbReference>
<dbReference type="GO" id="GO:0005524">
    <property type="term" value="F:ATP binding"/>
    <property type="evidence" value="ECO:0007669"/>
    <property type="project" value="UniProtKB-KW"/>
</dbReference>
<dbReference type="RefSeq" id="WP_253864782.1">
    <property type="nucleotide sequence ID" value="NZ_BAAALN010000002.1"/>
</dbReference>
<dbReference type="InterPro" id="IPR027417">
    <property type="entry name" value="P-loop_NTPase"/>
</dbReference>
<dbReference type="Proteomes" id="UP001500653">
    <property type="component" value="Unassembled WGS sequence"/>
</dbReference>
<protein>
    <submittedName>
        <fullName evidence="6">ATP-binding cassette domain-containing protein</fullName>
    </submittedName>
</protein>
<accession>A0ABN1W0C6</accession>
<comment type="caution">
    <text evidence="6">The sequence shown here is derived from an EMBL/GenBank/DDBJ whole genome shotgun (WGS) entry which is preliminary data.</text>
</comment>
<proteinExistence type="inferred from homology"/>
<evidence type="ECO:0000256" key="3">
    <source>
        <dbReference type="ARBA" id="ARBA00022741"/>
    </source>
</evidence>
<dbReference type="PANTHER" id="PTHR43335:SF2">
    <property type="entry name" value="ABC TRANSPORTER, ATP-BINDING PROTEIN"/>
    <property type="match status" value="1"/>
</dbReference>
<dbReference type="InterPro" id="IPR003593">
    <property type="entry name" value="AAA+_ATPase"/>
</dbReference>
<reference evidence="6 7" key="1">
    <citation type="journal article" date="2019" name="Int. J. Syst. Evol. Microbiol.">
        <title>The Global Catalogue of Microorganisms (GCM) 10K type strain sequencing project: providing services to taxonomists for standard genome sequencing and annotation.</title>
        <authorList>
            <consortium name="The Broad Institute Genomics Platform"/>
            <consortium name="The Broad Institute Genome Sequencing Center for Infectious Disease"/>
            <person name="Wu L."/>
            <person name="Ma J."/>
        </authorList>
    </citation>
    <scope>NUCLEOTIDE SEQUENCE [LARGE SCALE GENOMIC DNA]</scope>
    <source>
        <strain evidence="6 7">JCM 13023</strain>
    </source>
</reference>
<keyword evidence="7" id="KW-1185">Reference proteome</keyword>
<sequence>MDIRVEGVSYAYGTRQVLSGLTWHVRPGITGLLGPNGAGKTTLLSLLVTMNRVRTGSVLVGEHDLSSPAGRQGARQVIGYLPERFSLVAAMRVRDTVAYAAWLNGVPYAECLPAARRALDRVGLAERERSRARALSGGMRQRLGIAAVLAHDPAVVIMDEPTVGLDPSQRLQLREMIHEVSRDRTVVLSTHLVEDVAHLCDEVAIIDDGQMQFSGSADKLTAMIDDAPSDSARGSKLERAYDHFLRHGWPEG</sequence>
<dbReference type="PROSITE" id="PS50893">
    <property type="entry name" value="ABC_TRANSPORTER_2"/>
    <property type="match status" value="1"/>
</dbReference>
<dbReference type="PANTHER" id="PTHR43335">
    <property type="entry name" value="ABC TRANSPORTER, ATP-BINDING PROTEIN"/>
    <property type="match status" value="1"/>
</dbReference>
<gene>
    <name evidence="6" type="ORF">GCM10009676_06820</name>
</gene>
<dbReference type="EMBL" id="BAAALN010000002">
    <property type="protein sequence ID" value="GAA1227301.1"/>
    <property type="molecule type" value="Genomic_DNA"/>
</dbReference>
<dbReference type="Gene3D" id="3.40.50.300">
    <property type="entry name" value="P-loop containing nucleotide triphosphate hydrolases"/>
    <property type="match status" value="1"/>
</dbReference>
<evidence type="ECO:0000313" key="7">
    <source>
        <dbReference type="Proteomes" id="UP001500653"/>
    </source>
</evidence>
<evidence type="ECO:0000256" key="4">
    <source>
        <dbReference type="ARBA" id="ARBA00022840"/>
    </source>
</evidence>
<dbReference type="Pfam" id="PF00005">
    <property type="entry name" value="ABC_tran"/>
    <property type="match status" value="1"/>
</dbReference>
<evidence type="ECO:0000256" key="2">
    <source>
        <dbReference type="ARBA" id="ARBA00022448"/>
    </source>
</evidence>
<dbReference type="SUPFAM" id="SSF52540">
    <property type="entry name" value="P-loop containing nucleoside triphosphate hydrolases"/>
    <property type="match status" value="1"/>
</dbReference>
<dbReference type="InterPro" id="IPR003439">
    <property type="entry name" value="ABC_transporter-like_ATP-bd"/>
</dbReference>
<feature type="domain" description="ABC transporter" evidence="5">
    <location>
        <begin position="3"/>
        <end position="233"/>
    </location>
</feature>
<comment type="similarity">
    <text evidence="1">Belongs to the ABC transporter superfamily.</text>
</comment>